<organism evidence="2 3">
    <name type="scientific">Helicocarpus griseus UAMH5409</name>
    <dbReference type="NCBI Taxonomy" id="1447875"/>
    <lineage>
        <taxon>Eukaryota</taxon>
        <taxon>Fungi</taxon>
        <taxon>Dikarya</taxon>
        <taxon>Ascomycota</taxon>
        <taxon>Pezizomycotina</taxon>
        <taxon>Eurotiomycetes</taxon>
        <taxon>Eurotiomycetidae</taxon>
        <taxon>Onygenales</taxon>
        <taxon>Ajellomycetaceae</taxon>
        <taxon>Helicocarpus</taxon>
    </lineage>
</organism>
<dbReference type="Pfam" id="PF13489">
    <property type="entry name" value="Methyltransf_23"/>
    <property type="match status" value="1"/>
</dbReference>
<dbReference type="GO" id="GO:0008168">
    <property type="term" value="F:methyltransferase activity"/>
    <property type="evidence" value="ECO:0007669"/>
    <property type="project" value="TreeGrafter"/>
</dbReference>
<dbReference type="STRING" id="1447875.A0A2B7WZH5"/>
<dbReference type="CDD" id="cd02440">
    <property type="entry name" value="AdoMet_MTases"/>
    <property type="match status" value="1"/>
</dbReference>
<evidence type="ECO:0000313" key="2">
    <source>
        <dbReference type="EMBL" id="PGH02085.1"/>
    </source>
</evidence>
<dbReference type="InterPro" id="IPR029063">
    <property type="entry name" value="SAM-dependent_MTases_sf"/>
</dbReference>
<sequence>MASPTLAICTGPQSNLQGRIVPDTDDGYSSSNPLDSEDESLYTASVSSSIRAYREENGRTYSSFKEGSYLFPNDETENDRLDMQHAVFLRSLGGKLCLAPIPKDVQDVLDIGTGTGLWALDFADEYPSAQVTGTDLSPIQPSYVPPNLSFLVDDAEAEWRFRDKFDFIHGRMLTGSLGDWDNFYRQCYDNLKPGAYLEMQDTQLPLGCDDGTMPPTTALAQWSSNMIEACKKLNRPFHDIGSSHKAHMEAAGFVDVVEVEHKWPMNTWPKDEELKQLGAWTMVNMLQGLAAFSLAPSTRGLGWEREKLERFLVDVRKDVRDRKIHTYWLRSQQFSNKFTNSITRTPDDPRFFRHICSQPMNEL</sequence>
<dbReference type="Proteomes" id="UP000223968">
    <property type="component" value="Unassembled WGS sequence"/>
</dbReference>
<dbReference type="Gene3D" id="3.40.50.150">
    <property type="entry name" value="Vaccinia Virus protein VP39"/>
    <property type="match status" value="1"/>
</dbReference>
<dbReference type="SUPFAM" id="SSF53335">
    <property type="entry name" value="S-adenosyl-L-methionine-dependent methyltransferases"/>
    <property type="match status" value="1"/>
</dbReference>
<evidence type="ECO:0008006" key="4">
    <source>
        <dbReference type="Google" id="ProtNLM"/>
    </source>
</evidence>
<reference evidence="2 3" key="1">
    <citation type="submission" date="2017-10" db="EMBL/GenBank/DDBJ databases">
        <title>Comparative genomics in systemic dimorphic fungi from Ajellomycetaceae.</title>
        <authorList>
            <person name="Munoz J.F."/>
            <person name="Mcewen J.G."/>
            <person name="Clay O.K."/>
            <person name="Cuomo C.A."/>
        </authorList>
    </citation>
    <scope>NUCLEOTIDE SEQUENCE [LARGE SCALE GENOMIC DNA]</scope>
    <source>
        <strain evidence="2 3">UAMH5409</strain>
    </source>
</reference>
<evidence type="ECO:0000313" key="3">
    <source>
        <dbReference type="Proteomes" id="UP000223968"/>
    </source>
</evidence>
<dbReference type="EMBL" id="PDNB01000163">
    <property type="protein sequence ID" value="PGH02085.1"/>
    <property type="molecule type" value="Genomic_DNA"/>
</dbReference>
<proteinExistence type="predicted"/>
<dbReference type="OrthoDB" id="2013972at2759"/>
<gene>
    <name evidence="2" type="ORF">AJ79_07722</name>
</gene>
<evidence type="ECO:0000256" key="1">
    <source>
        <dbReference type="SAM" id="MobiDB-lite"/>
    </source>
</evidence>
<name>A0A2B7WZH5_9EURO</name>
<protein>
    <recommendedName>
        <fullName evidence="4">Methyltransferase domain-containing protein</fullName>
    </recommendedName>
</protein>
<comment type="caution">
    <text evidence="2">The sequence shown here is derived from an EMBL/GenBank/DDBJ whole genome shotgun (WGS) entry which is preliminary data.</text>
</comment>
<keyword evidence="3" id="KW-1185">Reference proteome</keyword>
<feature type="region of interest" description="Disordered" evidence="1">
    <location>
        <begin position="13"/>
        <end position="40"/>
    </location>
</feature>
<accession>A0A2B7WZH5</accession>
<dbReference type="PANTHER" id="PTHR43591:SF24">
    <property type="entry name" value="2-METHOXY-6-POLYPRENYL-1,4-BENZOQUINOL METHYLASE, MITOCHONDRIAL"/>
    <property type="match status" value="1"/>
</dbReference>
<dbReference type="PANTHER" id="PTHR43591">
    <property type="entry name" value="METHYLTRANSFERASE"/>
    <property type="match status" value="1"/>
</dbReference>
<dbReference type="AlphaFoldDB" id="A0A2B7WZH5"/>